<evidence type="ECO:0000313" key="1">
    <source>
        <dbReference type="EMBL" id="QOX62050.1"/>
    </source>
</evidence>
<keyword evidence="2" id="KW-1185">Reference proteome</keyword>
<organism evidence="1 2">
    <name type="scientific">Anoxybacterium hadale</name>
    <dbReference type="NCBI Taxonomy" id="3408580"/>
    <lineage>
        <taxon>Bacteria</taxon>
        <taxon>Bacillati</taxon>
        <taxon>Bacillota</taxon>
        <taxon>Clostridia</taxon>
        <taxon>Peptostreptococcales</taxon>
        <taxon>Anaerovoracaceae</taxon>
        <taxon>Anoxybacterium</taxon>
    </lineage>
</organism>
<dbReference type="EMBL" id="CP042469">
    <property type="protein sequence ID" value="QOX62050.1"/>
    <property type="molecule type" value="Genomic_DNA"/>
</dbReference>
<gene>
    <name evidence="1" type="ORF">FRZ06_01135</name>
</gene>
<accession>A0ACD1A6N2</accession>
<proteinExistence type="predicted"/>
<evidence type="ECO:0000313" key="2">
    <source>
        <dbReference type="Proteomes" id="UP000594014"/>
    </source>
</evidence>
<reference evidence="1" key="1">
    <citation type="submission" date="2019-08" db="EMBL/GenBank/DDBJ databases">
        <title>Genome sequence of Clostridiales bacterium MT110.</title>
        <authorList>
            <person name="Cao J."/>
        </authorList>
    </citation>
    <scope>NUCLEOTIDE SEQUENCE</scope>
    <source>
        <strain evidence="1">MT110</strain>
    </source>
</reference>
<protein>
    <submittedName>
        <fullName evidence="1">Cupin domain-containing protein</fullName>
    </submittedName>
</protein>
<sequence length="116" mass="13156">MIKHSNIFPEPILRLPEADIPLKGVAAYMSQSSNHQVLFMEFAEDVELPEHSHAEQVGIVIKGKIDMTIDGTTKTYQTGDVYFIPENVPHHGYIYAGYADVTFFNEKDRYLPKSIV</sequence>
<dbReference type="Proteomes" id="UP000594014">
    <property type="component" value="Chromosome"/>
</dbReference>
<name>A0ACD1A6N2_9FIRM</name>